<evidence type="ECO:0000256" key="5">
    <source>
        <dbReference type="HAMAP-Rule" id="MF_01107"/>
    </source>
</evidence>
<dbReference type="NCBIfam" id="TIGR00707">
    <property type="entry name" value="argD"/>
    <property type="match status" value="1"/>
</dbReference>
<dbReference type="HAMAP" id="MF_01107">
    <property type="entry name" value="ArgD_aminotrans_3"/>
    <property type="match status" value="1"/>
</dbReference>
<comment type="miscellaneous">
    <text evidence="5">May also have succinyldiaminopimelate aminotransferase activity, thus carrying out the corresponding step in lysine biosynthesis.</text>
</comment>
<keyword evidence="2 5" id="KW-0028">Amino-acid biosynthesis</keyword>
<dbReference type="PANTHER" id="PTHR11986:SF79">
    <property type="entry name" value="ACETYLORNITHINE AMINOTRANSFERASE, MITOCHONDRIAL"/>
    <property type="match status" value="1"/>
</dbReference>
<dbReference type="RefSeq" id="WP_271339929.1">
    <property type="nucleotide sequence ID" value="NZ_JAQKAB010000003.1"/>
</dbReference>
<protein>
    <recommendedName>
        <fullName evidence="5">Acetylornithine aminotransferase</fullName>
        <shortName evidence="5">ACOAT</shortName>
        <ecNumber evidence="5">2.6.1.11</ecNumber>
    </recommendedName>
</protein>
<dbReference type="PIRSF" id="PIRSF000521">
    <property type="entry name" value="Transaminase_4ab_Lys_Orn"/>
    <property type="match status" value="1"/>
</dbReference>
<keyword evidence="3 5" id="KW-0808">Transferase</keyword>
<dbReference type="InterPro" id="IPR050103">
    <property type="entry name" value="Class-III_PLP-dep_AT"/>
</dbReference>
<comment type="cofactor">
    <cofactor evidence="5">
        <name>pyridoxal 5'-phosphate</name>
        <dbReference type="ChEBI" id="CHEBI:597326"/>
    </cofactor>
    <text evidence="5">Binds 1 pyridoxal phosphate per subunit.</text>
</comment>
<comment type="similarity">
    <text evidence="5">Belongs to the class-III pyridoxal-phosphate-dependent aminotransferase family. ArgD subfamily.</text>
</comment>
<dbReference type="CDD" id="cd00610">
    <property type="entry name" value="OAT_like"/>
    <property type="match status" value="1"/>
</dbReference>
<dbReference type="InterPro" id="IPR005814">
    <property type="entry name" value="Aminotrans_3"/>
</dbReference>
<dbReference type="PROSITE" id="PS00600">
    <property type="entry name" value="AA_TRANSFER_CLASS_3"/>
    <property type="match status" value="1"/>
</dbReference>
<feature type="binding site" evidence="5">
    <location>
        <position position="264"/>
    </location>
    <ligand>
        <name>N(2)-acetyl-L-ornithine</name>
        <dbReference type="ChEBI" id="CHEBI:57805"/>
    </ligand>
</feature>
<dbReference type="PANTHER" id="PTHR11986">
    <property type="entry name" value="AMINOTRANSFERASE CLASS III"/>
    <property type="match status" value="1"/>
</dbReference>
<dbReference type="Proteomes" id="UP001211894">
    <property type="component" value="Unassembled WGS sequence"/>
</dbReference>
<comment type="subunit">
    <text evidence="5">Homodimer.</text>
</comment>
<dbReference type="GO" id="GO:0003992">
    <property type="term" value="F:N2-acetyl-L-ornithine:2-oxoglutarate 5-aminotransferase activity"/>
    <property type="evidence" value="ECO:0007669"/>
    <property type="project" value="UniProtKB-EC"/>
</dbReference>
<dbReference type="Gene3D" id="3.90.1150.10">
    <property type="entry name" value="Aspartate Aminotransferase, domain 1"/>
    <property type="match status" value="1"/>
</dbReference>
<evidence type="ECO:0000256" key="4">
    <source>
        <dbReference type="ARBA" id="ARBA00022898"/>
    </source>
</evidence>
<dbReference type="NCBIfam" id="NF002797">
    <property type="entry name" value="PRK02936.1"/>
    <property type="match status" value="1"/>
</dbReference>
<dbReference type="NCBIfam" id="NF002325">
    <property type="entry name" value="PRK01278.1"/>
    <property type="match status" value="1"/>
</dbReference>
<feature type="binding site" evidence="5">
    <location>
        <begin position="207"/>
        <end position="210"/>
    </location>
    <ligand>
        <name>pyridoxal 5'-phosphate</name>
        <dbReference type="ChEBI" id="CHEBI:597326"/>
    </ligand>
</feature>
<dbReference type="SUPFAM" id="SSF53383">
    <property type="entry name" value="PLP-dependent transferases"/>
    <property type="match status" value="1"/>
</dbReference>
<comment type="pathway">
    <text evidence="5">Amino-acid biosynthesis; L-arginine biosynthesis; N(2)-acetyl-L-ornithine from L-glutamate: step 4/4.</text>
</comment>
<dbReference type="EMBL" id="JAQKAB010000003">
    <property type="protein sequence ID" value="MDA7026073.1"/>
    <property type="molecule type" value="Genomic_DNA"/>
</dbReference>
<dbReference type="Pfam" id="PF00202">
    <property type="entry name" value="Aminotran_3"/>
    <property type="match status" value="1"/>
</dbReference>
<dbReference type="InterPro" id="IPR049704">
    <property type="entry name" value="Aminotrans_3_PPA_site"/>
</dbReference>
<feature type="binding site" evidence="5">
    <location>
        <position position="125"/>
    </location>
    <ligand>
        <name>N(2)-acetyl-L-ornithine</name>
        <dbReference type="ChEBI" id="CHEBI:57805"/>
    </ligand>
</feature>
<proteinExistence type="inferred from homology"/>
<keyword evidence="1 5" id="KW-0032">Aminotransferase</keyword>
<accession>A0ABT4X1C2</accession>
<dbReference type="EC" id="2.6.1.11" evidence="5"/>
<comment type="subcellular location">
    <subcellularLocation>
        <location evidence="5">Cytoplasm</location>
    </subcellularLocation>
</comment>
<feature type="binding site" evidence="5">
    <location>
        <begin position="95"/>
        <end position="96"/>
    </location>
    <ligand>
        <name>pyridoxal 5'-phosphate</name>
        <dbReference type="ChEBI" id="CHEBI:597326"/>
    </ligand>
</feature>
<keyword evidence="7" id="KW-1185">Reference proteome</keyword>
<keyword evidence="4 5" id="KW-0663">Pyridoxal phosphate</keyword>
<evidence type="ECO:0000256" key="3">
    <source>
        <dbReference type="ARBA" id="ARBA00022679"/>
    </source>
</evidence>
<comment type="catalytic activity">
    <reaction evidence="5">
        <text>N(2)-acetyl-L-ornithine + 2-oxoglutarate = N-acetyl-L-glutamate 5-semialdehyde + L-glutamate</text>
        <dbReference type="Rhea" id="RHEA:18049"/>
        <dbReference type="ChEBI" id="CHEBI:16810"/>
        <dbReference type="ChEBI" id="CHEBI:29123"/>
        <dbReference type="ChEBI" id="CHEBI:29985"/>
        <dbReference type="ChEBI" id="CHEBI:57805"/>
        <dbReference type="EC" id="2.6.1.11"/>
    </reaction>
</comment>
<gene>
    <name evidence="5" type="primary">argD</name>
    <name evidence="6" type="ORF">PJ311_05520</name>
</gene>
<keyword evidence="5" id="KW-0055">Arginine biosynthesis</keyword>
<name>A0ABT4X1C2_9BACI</name>
<feature type="binding site" evidence="5">
    <location>
        <position position="122"/>
    </location>
    <ligand>
        <name>pyridoxal 5'-phosphate</name>
        <dbReference type="ChEBI" id="CHEBI:597326"/>
    </ligand>
</feature>
<dbReference type="InterPro" id="IPR015424">
    <property type="entry name" value="PyrdxlP-dep_Trfase"/>
</dbReference>
<dbReference type="InterPro" id="IPR015421">
    <property type="entry name" value="PyrdxlP-dep_Trfase_major"/>
</dbReference>
<dbReference type="Gene3D" id="3.40.640.10">
    <property type="entry name" value="Type I PLP-dependent aspartate aminotransferase-like (Major domain)"/>
    <property type="match status" value="1"/>
</dbReference>
<reference evidence="6 7" key="1">
    <citation type="submission" date="2023-01" db="EMBL/GenBank/DDBJ databases">
        <title>Bacillus changyiensis sp. nov., isolated from a coastal deposit.</title>
        <authorList>
            <person name="Xiao G."/>
            <person name="Lai Q."/>
            <person name="Hu Z."/>
            <person name="Shao Z."/>
        </authorList>
    </citation>
    <scope>NUCLEOTIDE SEQUENCE [LARGE SCALE GENOMIC DNA]</scope>
    <source>
        <strain evidence="6 7">CLL-7-23</strain>
    </source>
</reference>
<sequence length="392" mass="42896">MSYLFETYNRKNIQIKQAKGTLVKDEHGKSYLDFIQGIATCNLGHCPDIVTAPLKKQLDRVWHVSNLFQNDLQEKVAEQLVQHSAGDLVFFCNSGAEANEAAVKLARKHTQKTTIITFEKSFHGRTYAAMAATGQEKIKAGFGPMLPGFHHLSFNRLGELDQFMDDDIAAVMLETIQGEGGVIPASQAFLQEVAAFCKKKRALLIVDEVQTGIGRTGKAFGYQYQGLSPDIITVAKGLGSGFPVGAVIAKKDLGQSFSPGSHGTTFGGNMLAMTAANATLDTIFQKSFLEAVKAKGDFFQEELKTLLQYPLTKDIRGKGLMIGIECIVPVQPVIEELQSEGLLVLSAGSNVIRMLPPLNVATDELIMAVEKLNHVFEKAKINHTEENFFSLR</sequence>
<organism evidence="6 7">
    <name type="scientific">Bacillus changyiensis</name>
    <dbReference type="NCBI Taxonomy" id="3004103"/>
    <lineage>
        <taxon>Bacteria</taxon>
        <taxon>Bacillati</taxon>
        <taxon>Bacillota</taxon>
        <taxon>Bacilli</taxon>
        <taxon>Bacillales</taxon>
        <taxon>Bacillaceae</taxon>
        <taxon>Bacillus</taxon>
    </lineage>
</organism>
<evidence type="ECO:0000313" key="7">
    <source>
        <dbReference type="Proteomes" id="UP001211894"/>
    </source>
</evidence>
<feature type="modified residue" description="N6-(pyridoxal phosphate)lysine" evidence="5">
    <location>
        <position position="236"/>
    </location>
</feature>
<feature type="binding site" evidence="5">
    <location>
        <position position="265"/>
    </location>
    <ligand>
        <name>pyridoxal 5'-phosphate</name>
        <dbReference type="ChEBI" id="CHEBI:597326"/>
    </ligand>
</feature>
<evidence type="ECO:0000256" key="1">
    <source>
        <dbReference type="ARBA" id="ARBA00022576"/>
    </source>
</evidence>
<comment type="caution">
    <text evidence="6">The sequence shown here is derived from an EMBL/GenBank/DDBJ whole genome shotgun (WGS) entry which is preliminary data.</text>
</comment>
<dbReference type="InterPro" id="IPR004636">
    <property type="entry name" value="AcOrn/SuccOrn_fam"/>
</dbReference>
<keyword evidence="5" id="KW-0963">Cytoplasm</keyword>
<evidence type="ECO:0000256" key="2">
    <source>
        <dbReference type="ARBA" id="ARBA00022605"/>
    </source>
</evidence>
<evidence type="ECO:0000313" key="6">
    <source>
        <dbReference type="EMBL" id="MDA7026073.1"/>
    </source>
</evidence>
<dbReference type="InterPro" id="IPR015422">
    <property type="entry name" value="PyrdxlP-dep_Trfase_small"/>
</dbReference>